<organism evidence="1 2">
    <name type="scientific">Gloeothece citriformis (strain PCC 7424)</name>
    <name type="common">Cyanothece sp. (strain PCC 7424)</name>
    <dbReference type="NCBI Taxonomy" id="65393"/>
    <lineage>
        <taxon>Bacteria</taxon>
        <taxon>Bacillati</taxon>
        <taxon>Cyanobacteriota</taxon>
        <taxon>Cyanophyceae</taxon>
        <taxon>Oscillatoriophycideae</taxon>
        <taxon>Chroococcales</taxon>
        <taxon>Aphanothecaceae</taxon>
        <taxon>Gloeothece</taxon>
        <taxon>Gloeothece citriformis</taxon>
    </lineage>
</organism>
<sequence length="70" mass="7921">MTSQDIIDKINTLVNSISAMQIELIQLKNLVIQKEMEDLDSQYLDQAIKKVSPTTPIINGNGKPEKLFDF</sequence>
<accession>B7KMQ1</accession>
<geneLocation type="plasmid" evidence="1 2">
    <name>pP742402</name>
</geneLocation>
<reference evidence="2" key="1">
    <citation type="journal article" date="2011" name="MBio">
        <title>Novel metabolic attributes of the genus Cyanothece, comprising a group of unicellular nitrogen-fixing Cyanobacteria.</title>
        <authorList>
            <person name="Bandyopadhyay A."/>
            <person name="Elvitigala T."/>
            <person name="Welsh E."/>
            <person name="Stockel J."/>
            <person name="Liberton M."/>
            <person name="Min H."/>
            <person name="Sherman L.A."/>
            <person name="Pakrasi H.B."/>
        </authorList>
    </citation>
    <scope>NUCLEOTIDE SEQUENCE [LARGE SCALE GENOMIC DNA]</scope>
    <source>
        <strain evidence="2">PCC 7424</strain>
        <plasmid evidence="2">pP742402</plasmid>
    </source>
</reference>
<dbReference type="HOGENOM" id="CLU_2751054_0_0_3"/>
<keyword evidence="1" id="KW-0614">Plasmid</keyword>
<dbReference type="EMBL" id="CP001293">
    <property type="protein sequence ID" value="ACK74073.1"/>
    <property type="molecule type" value="Genomic_DNA"/>
</dbReference>
<keyword evidence="2" id="KW-1185">Reference proteome</keyword>
<evidence type="ECO:0000313" key="1">
    <source>
        <dbReference type="EMBL" id="ACK74073.1"/>
    </source>
</evidence>
<name>B7KMQ1_GLOC7</name>
<protein>
    <submittedName>
        <fullName evidence="1">Uncharacterized protein</fullName>
    </submittedName>
</protein>
<proteinExistence type="predicted"/>
<dbReference type="RefSeq" id="WP_012599580.1">
    <property type="nucleotide sequence ID" value="NC_011737.1"/>
</dbReference>
<gene>
    <name evidence="1" type="ordered locus">PCC7424_5504</name>
</gene>
<dbReference type="KEGG" id="cyc:PCC7424_5504"/>
<dbReference type="Proteomes" id="UP000002384">
    <property type="component" value="Plasmid pP742402"/>
</dbReference>
<evidence type="ECO:0000313" key="2">
    <source>
        <dbReference type="Proteomes" id="UP000002384"/>
    </source>
</evidence>
<dbReference type="AlphaFoldDB" id="B7KMQ1"/>